<evidence type="ECO:0000256" key="3">
    <source>
        <dbReference type="ARBA" id="ARBA00022989"/>
    </source>
</evidence>
<dbReference type="PANTHER" id="PTHR19282:SF456">
    <property type="entry name" value="CD63 MOLECULE"/>
    <property type="match status" value="1"/>
</dbReference>
<evidence type="ECO:0000256" key="5">
    <source>
        <dbReference type="SAM" id="Phobius"/>
    </source>
</evidence>
<dbReference type="PANTHER" id="PTHR19282">
    <property type="entry name" value="TETRASPANIN"/>
    <property type="match status" value="1"/>
</dbReference>
<dbReference type="SUPFAM" id="SSF48652">
    <property type="entry name" value="Tetraspanin"/>
    <property type="match status" value="1"/>
</dbReference>
<keyword evidence="4 5" id="KW-0472">Membrane</keyword>
<reference evidence="6" key="1">
    <citation type="submission" date="2020-05" db="UniProtKB">
        <authorList>
            <consortium name="EnsemblMetazoa"/>
        </authorList>
    </citation>
    <scope>IDENTIFICATION</scope>
    <source>
        <strain evidence="6">Aabys</strain>
    </source>
</reference>
<keyword evidence="7" id="KW-1185">Reference proteome</keyword>
<dbReference type="VEuPathDB" id="VectorBase:MDOMA2_012424"/>
<evidence type="ECO:0000256" key="1">
    <source>
        <dbReference type="ARBA" id="ARBA00004141"/>
    </source>
</evidence>
<evidence type="ECO:0000256" key="4">
    <source>
        <dbReference type="ARBA" id="ARBA00023136"/>
    </source>
</evidence>
<dbReference type="InterPro" id="IPR008952">
    <property type="entry name" value="Tetraspanin_EC2_sf"/>
</dbReference>
<dbReference type="Pfam" id="PF00335">
    <property type="entry name" value="Tetraspanin"/>
    <property type="match status" value="1"/>
</dbReference>
<proteinExistence type="predicted"/>
<evidence type="ECO:0000256" key="2">
    <source>
        <dbReference type="ARBA" id="ARBA00022692"/>
    </source>
</evidence>
<reference evidence="8" key="2">
    <citation type="submission" date="2025-05" db="UniProtKB">
        <authorList>
            <consortium name="RefSeq"/>
        </authorList>
    </citation>
    <scope>IDENTIFICATION</scope>
    <source>
        <strain evidence="8">Aabys</strain>
        <tissue evidence="8">Whole body</tissue>
    </source>
</reference>
<dbReference type="VEuPathDB" id="VectorBase:MDOA012914"/>
<dbReference type="EnsemblMetazoa" id="MDOA012914-RA">
    <property type="protein sequence ID" value="MDOA012914-PA"/>
    <property type="gene ID" value="MDOA012914"/>
</dbReference>
<dbReference type="Gene3D" id="1.10.1450.10">
    <property type="entry name" value="Tetraspanin"/>
    <property type="match status" value="1"/>
</dbReference>
<dbReference type="eggNOG" id="KOG3882">
    <property type="taxonomic scope" value="Eukaryota"/>
</dbReference>
<dbReference type="PRINTS" id="PR00259">
    <property type="entry name" value="TMFOUR"/>
</dbReference>
<dbReference type="AlphaFoldDB" id="A0A1I8N9B7"/>
<feature type="transmembrane region" description="Helical" evidence="5">
    <location>
        <begin position="43"/>
        <end position="65"/>
    </location>
</feature>
<evidence type="ECO:0000313" key="8">
    <source>
        <dbReference type="RefSeq" id="XP_058982208.1"/>
    </source>
</evidence>
<keyword evidence="3 5" id="KW-1133">Transmembrane helix</keyword>
<gene>
    <name evidence="6" type="primary">101901005</name>
    <name evidence="8" type="synonym">LOC101901005</name>
</gene>
<feature type="transmembrane region" description="Helical" evidence="5">
    <location>
        <begin position="12"/>
        <end position="37"/>
    </location>
</feature>
<name>A0A1I8N9B7_MUSDO</name>
<keyword evidence="2 5" id="KW-0812">Transmembrane</keyword>
<dbReference type="InterPro" id="IPR018499">
    <property type="entry name" value="Tetraspanin/Peripherin"/>
</dbReference>
<dbReference type="GO" id="GO:0005886">
    <property type="term" value="C:plasma membrane"/>
    <property type="evidence" value="ECO:0007669"/>
    <property type="project" value="TreeGrafter"/>
</dbReference>
<accession>A0A1I8N9B7</accession>
<protein>
    <submittedName>
        <fullName evidence="8">Protein late bloomer</fullName>
    </submittedName>
</protein>
<dbReference type="OrthoDB" id="6239677at2759"/>
<dbReference type="CDD" id="cd03127">
    <property type="entry name" value="tetraspanin_LEL"/>
    <property type="match status" value="1"/>
</dbReference>
<sequence>MGCGESTLKFTLFVLNILCFILGVLTLSACIFALIEFEFSEAVKIPCIVSSVLSCILFLTSILGCCGAQKKSAKATWAYSIIMLLLMAAQIAVIFVQPINFNNFSTEVIDKAWNVTDIKKDYLMTSYEIKYECCGKFGPSDYTDLNVTIPLSCYRNHNNRIDTNLLDVGCIDKLNAMFSSNQRIEEISDWTLAGLEGVSALVGGMLAITLQNIERRKYYH</sequence>
<dbReference type="RefSeq" id="XP_058982208.1">
    <property type="nucleotide sequence ID" value="XM_059126225.1"/>
</dbReference>
<feature type="transmembrane region" description="Helical" evidence="5">
    <location>
        <begin position="77"/>
        <end position="96"/>
    </location>
</feature>
<organism evidence="6">
    <name type="scientific">Musca domestica</name>
    <name type="common">House fly</name>
    <dbReference type="NCBI Taxonomy" id="7370"/>
    <lineage>
        <taxon>Eukaryota</taxon>
        <taxon>Metazoa</taxon>
        <taxon>Ecdysozoa</taxon>
        <taxon>Arthropoda</taxon>
        <taxon>Hexapoda</taxon>
        <taxon>Insecta</taxon>
        <taxon>Pterygota</taxon>
        <taxon>Neoptera</taxon>
        <taxon>Endopterygota</taxon>
        <taxon>Diptera</taxon>
        <taxon>Brachycera</taxon>
        <taxon>Muscomorpha</taxon>
        <taxon>Muscoidea</taxon>
        <taxon>Muscidae</taxon>
        <taxon>Musca</taxon>
    </lineage>
</organism>
<evidence type="ECO:0000313" key="7">
    <source>
        <dbReference type="Proteomes" id="UP001652621"/>
    </source>
</evidence>
<evidence type="ECO:0000313" key="6">
    <source>
        <dbReference type="EnsemblMetazoa" id="MDOA012914-PA"/>
    </source>
</evidence>
<dbReference type="Proteomes" id="UP001652621">
    <property type="component" value="Unplaced"/>
</dbReference>
<comment type="subcellular location">
    <subcellularLocation>
        <location evidence="1">Membrane</location>
        <topology evidence="1">Multi-pass membrane protein</topology>
    </subcellularLocation>
</comment>